<organism evidence="2 3">
    <name type="scientific">Eschrichtius robustus</name>
    <name type="common">California gray whale</name>
    <name type="synonym">Eschrichtius gibbosus</name>
    <dbReference type="NCBI Taxonomy" id="9764"/>
    <lineage>
        <taxon>Eukaryota</taxon>
        <taxon>Metazoa</taxon>
        <taxon>Chordata</taxon>
        <taxon>Craniata</taxon>
        <taxon>Vertebrata</taxon>
        <taxon>Euteleostomi</taxon>
        <taxon>Mammalia</taxon>
        <taxon>Eutheria</taxon>
        <taxon>Laurasiatheria</taxon>
        <taxon>Artiodactyla</taxon>
        <taxon>Whippomorpha</taxon>
        <taxon>Cetacea</taxon>
        <taxon>Mysticeti</taxon>
        <taxon>Eschrichtiidae</taxon>
        <taxon>Eschrichtius</taxon>
    </lineage>
</organism>
<evidence type="ECO:0000313" key="3">
    <source>
        <dbReference type="Proteomes" id="UP001159641"/>
    </source>
</evidence>
<proteinExistence type="predicted"/>
<evidence type="ECO:0000256" key="1">
    <source>
        <dbReference type="SAM" id="MobiDB-lite"/>
    </source>
</evidence>
<comment type="caution">
    <text evidence="2">The sequence shown here is derived from an EMBL/GenBank/DDBJ whole genome shotgun (WGS) entry which is preliminary data.</text>
</comment>
<gene>
    <name evidence="2" type="ORF">J1605_020456</name>
</gene>
<dbReference type="AlphaFoldDB" id="A0AB34HMJ3"/>
<reference evidence="2 3" key="1">
    <citation type="submission" date="2022-11" db="EMBL/GenBank/DDBJ databases">
        <title>Whole genome sequence of Eschrichtius robustus ER-17-0199.</title>
        <authorList>
            <person name="Bruniche-Olsen A."/>
            <person name="Black A.N."/>
            <person name="Fields C.J."/>
            <person name="Walden K."/>
            <person name="Dewoody J.A."/>
        </authorList>
    </citation>
    <scope>NUCLEOTIDE SEQUENCE [LARGE SCALE GENOMIC DNA]</scope>
    <source>
        <strain evidence="2">ER-17-0199</strain>
        <tissue evidence="2">Blubber</tissue>
    </source>
</reference>
<protein>
    <submittedName>
        <fullName evidence="2">Uncharacterized protein</fullName>
    </submittedName>
</protein>
<keyword evidence="3" id="KW-1185">Reference proteome</keyword>
<dbReference type="Proteomes" id="UP001159641">
    <property type="component" value="Unassembled WGS sequence"/>
</dbReference>
<dbReference type="EMBL" id="JAIQCJ010001201">
    <property type="protein sequence ID" value="KAJ8791734.1"/>
    <property type="molecule type" value="Genomic_DNA"/>
</dbReference>
<evidence type="ECO:0000313" key="2">
    <source>
        <dbReference type="EMBL" id="KAJ8791734.1"/>
    </source>
</evidence>
<accession>A0AB34HMJ3</accession>
<sequence length="116" mass="12290">MPLPGAEGAGQRTNTQGLPDPPCRLCPVLGTAGATRAAETRRLPCEQLPLQLELPKFLPASIHTQHVPQLPGGCCSRVKLSIHTGAVHQHSSRQKVPPKCSLSMAAAIDPGSRSRF</sequence>
<feature type="region of interest" description="Disordered" evidence="1">
    <location>
        <begin position="1"/>
        <end position="20"/>
    </location>
</feature>
<name>A0AB34HMJ3_ESCRO</name>